<gene>
    <name evidence="2" type="ORF">CRH09_25695</name>
</gene>
<proteinExistence type="predicted"/>
<dbReference type="PANTHER" id="PTHR35010">
    <property type="entry name" value="BLL4672 PROTEIN-RELATED"/>
    <property type="match status" value="1"/>
</dbReference>
<protein>
    <submittedName>
        <fullName evidence="2">XRE family transcriptional regulator</fullName>
    </submittedName>
</protein>
<sequence>MSVYYLTRLEQGRDRHPSPQVQAALARALCLDESEFGYLRRLAEPRTTSRPDTPEETLDPATTAIIDGLTDQVALVLSRSRDILAATALATAVCPGFTVGQNILRYVFLTPDAKNIYGNWSEVAAEAVRTLRASVGPAPHDQRARCLVAELVAGSPEFASLWARQEVRDKTIGAKRFIHPVVGELTLTYTTLTINNSAGQTLSVYRAEPGSPSQRALDHLRLSHHPGATETAVGQ</sequence>
<dbReference type="GeneID" id="88360727"/>
<dbReference type="AlphaFoldDB" id="A0A291RPD2"/>
<evidence type="ECO:0000259" key="1">
    <source>
        <dbReference type="Pfam" id="PF17765"/>
    </source>
</evidence>
<dbReference type="EMBL" id="CP023778">
    <property type="protein sequence ID" value="ATL69064.1"/>
    <property type="molecule type" value="Genomic_DNA"/>
</dbReference>
<dbReference type="KEGG" id="ntp:CRH09_25695"/>
<dbReference type="PANTHER" id="PTHR35010:SF2">
    <property type="entry name" value="BLL4672 PROTEIN"/>
    <property type="match status" value="1"/>
</dbReference>
<name>A0A291RPD2_9NOCA</name>
<evidence type="ECO:0000313" key="3">
    <source>
        <dbReference type="Proteomes" id="UP000221961"/>
    </source>
</evidence>
<dbReference type="Pfam" id="PF17765">
    <property type="entry name" value="MLTR_LBD"/>
    <property type="match status" value="1"/>
</dbReference>
<dbReference type="RefSeq" id="WP_098696112.1">
    <property type="nucleotide sequence ID" value="NZ_CP023778.1"/>
</dbReference>
<accession>A0A291RPD2</accession>
<dbReference type="Proteomes" id="UP000221961">
    <property type="component" value="Chromosome"/>
</dbReference>
<organism evidence="2 3">
    <name type="scientific">Nocardia terpenica</name>
    <dbReference type="NCBI Taxonomy" id="455432"/>
    <lineage>
        <taxon>Bacteria</taxon>
        <taxon>Bacillati</taxon>
        <taxon>Actinomycetota</taxon>
        <taxon>Actinomycetes</taxon>
        <taxon>Mycobacteriales</taxon>
        <taxon>Nocardiaceae</taxon>
        <taxon>Nocardia</taxon>
    </lineage>
</organism>
<evidence type="ECO:0000313" key="2">
    <source>
        <dbReference type="EMBL" id="ATL69064.1"/>
    </source>
</evidence>
<dbReference type="InterPro" id="IPR041413">
    <property type="entry name" value="MLTR_LBD"/>
</dbReference>
<feature type="domain" description="MmyB-like transcription regulator ligand binding" evidence="1">
    <location>
        <begin position="59"/>
        <end position="220"/>
    </location>
</feature>
<reference evidence="2 3" key="1">
    <citation type="submission" date="2017-10" db="EMBL/GenBank/DDBJ databases">
        <title>Comparative genomics between pathogenic Norcardia.</title>
        <authorList>
            <person name="Zeng L."/>
        </authorList>
    </citation>
    <scope>NUCLEOTIDE SEQUENCE [LARGE SCALE GENOMIC DNA]</scope>
    <source>
        <strain evidence="2 3">NC_YFY_NT001</strain>
    </source>
</reference>
<dbReference type="Gene3D" id="3.30.450.180">
    <property type="match status" value="1"/>
</dbReference>